<dbReference type="AlphaFoldDB" id="A0A069QJE1"/>
<reference evidence="3 4" key="1">
    <citation type="submission" date="2013-08" db="EMBL/GenBank/DDBJ databases">
        <authorList>
            <person name="Weinstock G."/>
            <person name="Sodergren E."/>
            <person name="Wylie T."/>
            <person name="Fulton L."/>
            <person name="Fulton R."/>
            <person name="Fronick C."/>
            <person name="O'Laughlin M."/>
            <person name="Godfrey J."/>
            <person name="Miner T."/>
            <person name="Herter B."/>
            <person name="Appelbaum E."/>
            <person name="Cordes M."/>
            <person name="Lek S."/>
            <person name="Wollam A."/>
            <person name="Pepin K.H."/>
            <person name="Palsikar V.B."/>
            <person name="Mitreva M."/>
            <person name="Wilson R.K."/>
        </authorList>
    </citation>
    <scope>NUCLEOTIDE SEQUENCE [LARGE SCALE GENOMIC DNA]</scope>
    <source>
        <strain evidence="3 4">ATCC 15930</strain>
    </source>
</reference>
<accession>A0A069QJE1</accession>
<dbReference type="InterPro" id="IPR008979">
    <property type="entry name" value="Galactose-bd-like_sf"/>
</dbReference>
<dbReference type="InterPro" id="IPR013783">
    <property type="entry name" value="Ig-like_fold"/>
</dbReference>
<keyword evidence="4" id="KW-1185">Reference proteome</keyword>
<dbReference type="SMART" id="SM00060">
    <property type="entry name" value="FN3"/>
    <property type="match status" value="1"/>
</dbReference>
<dbReference type="Pfam" id="PF00041">
    <property type="entry name" value="fn3"/>
    <property type="match status" value="1"/>
</dbReference>
<dbReference type="Gene3D" id="2.60.120.260">
    <property type="entry name" value="Galactose-binding domain-like"/>
    <property type="match status" value="1"/>
</dbReference>
<comment type="caution">
    <text evidence="3">The sequence shown here is derived from an EMBL/GenBank/DDBJ whole genome shotgun (WGS) entry which is preliminary data.</text>
</comment>
<dbReference type="SUPFAM" id="SSF49785">
    <property type="entry name" value="Galactose-binding domain-like"/>
    <property type="match status" value="1"/>
</dbReference>
<evidence type="ECO:0000313" key="3">
    <source>
        <dbReference type="EMBL" id="KDR52782.1"/>
    </source>
</evidence>
<feature type="chain" id="PRO_5001665402" evidence="1">
    <location>
        <begin position="20"/>
        <end position="383"/>
    </location>
</feature>
<gene>
    <name evidence="3" type="ORF">HMPREF1991_01175</name>
</gene>
<evidence type="ECO:0000259" key="2">
    <source>
        <dbReference type="PROSITE" id="PS50853"/>
    </source>
</evidence>
<dbReference type="CDD" id="cd00063">
    <property type="entry name" value="FN3"/>
    <property type="match status" value="1"/>
</dbReference>
<dbReference type="EMBL" id="JNGW01000045">
    <property type="protein sequence ID" value="KDR52782.1"/>
    <property type="molecule type" value="Genomic_DNA"/>
</dbReference>
<dbReference type="Gene3D" id="2.60.40.10">
    <property type="entry name" value="Immunoglobulins"/>
    <property type="match status" value="1"/>
</dbReference>
<dbReference type="HOGENOM" id="CLU_734994_0_0_10"/>
<keyword evidence="1" id="KW-0732">Signal</keyword>
<dbReference type="RefSeq" id="WP_018967001.1">
    <property type="nucleotide sequence ID" value="NZ_KB899212.1"/>
</dbReference>
<name>A0A069QJE1_HOYLO</name>
<evidence type="ECO:0000256" key="1">
    <source>
        <dbReference type="SAM" id="SignalP"/>
    </source>
</evidence>
<feature type="signal peptide" evidence="1">
    <location>
        <begin position="1"/>
        <end position="19"/>
    </location>
</feature>
<evidence type="ECO:0000313" key="4">
    <source>
        <dbReference type="Proteomes" id="UP000027442"/>
    </source>
</evidence>
<organism evidence="3 4">
    <name type="scientific">Hoylesella loescheii DSM 19665 = JCM 12249 = ATCC 15930</name>
    <dbReference type="NCBI Taxonomy" id="1122985"/>
    <lineage>
        <taxon>Bacteria</taxon>
        <taxon>Pseudomonadati</taxon>
        <taxon>Bacteroidota</taxon>
        <taxon>Bacteroidia</taxon>
        <taxon>Bacteroidales</taxon>
        <taxon>Prevotellaceae</taxon>
        <taxon>Hoylesella</taxon>
    </lineage>
</organism>
<dbReference type="InterPro" id="IPR003961">
    <property type="entry name" value="FN3_dom"/>
</dbReference>
<sequence length="383" mass="43081">MKQLHILALALAFAQAGMAQTHEELVIDGGFEVYVAPQPTNNNDDEEGTSPSFDPYLKPQYWYFNSSLSRERTKTAHSGNYAIRVYPNGGSFIARDKDFNTHYIKVQPGAEYELSYWYQGTVTKPNILAYIDWHKGDKLVKKDERKAQKDLANGFSATWKKKTLTFKAPAGVETASLGFYIQSVYEDAEAGRYILIDDISLVKTKEGIVPNKPEPPANLHATPQQREVVLSWNAVAETDVTYEITIDGKTVATTQATKYVVTRLEPGKRYAFSVKTIKGSVASDASAPVSQTTLPLNFGIEEEDRIPYLYMVREQGTAPRTLPLYYHDLANPDAKILYWVDGQAVTPTSNTITFSSKGEHTLRIEIEETPTRKWEIEYKLNVD</sequence>
<dbReference type="SUPFAM" id="SSF49265">
    <property type="entry name" value="Fibronectin type III"/>
    <property type="match status" value="1"/>
</dbReference>
<dbReference type="InterPro" id="IPR036116">
    <property type="entry name" value="FN3_sf"/>
</dbReference>
<dbReference type="eggNOG" id="ENOG5032QT9">
    <property type="taxonomic scope" value="Bacteria"/>
</dbReference>
<protein>
    <submittedName>
        <fullName evidence="3">Fibronectin type III domain protein</fullName>
    </submittedName>
</protein>
<feature type="domain" description="Fibronectin type-III" evidence="2">
    <location>
        <begin position="215"/>
        <end position="296"/>
    </location>
</feature>
<dbReference type="Proteomes" id="UP000027442">
    <property type="component" value="Unassembled WGS sequence"/>
</dbReference>
<dbReference type="PROSITE" id="PS50853">
    <property type="entry name" value="FN3"/>
    <property type="match status" value="1"/>
</dbReference>
<proteinExistence type="predicted"/>
<dbReference type="PATRIC" id="fig|1122985.7.peg.1217"/>